<feature type="transmembrane region" description="Helical" evidence="6">
    <location>
        <begin position="21"/>
        <end position="39"/>
    </location>
</feature>
<dbReference type="RefSeq" id="WP_184239970.1">
    <property type="nucleotide sequence ID" value="NZ_JACHMJ010000001.1"/>
</dbReference>
<name>A0A841AS93_9MICO</name>
<keyword evidence="4 6" id="KW-0472">Membrane</keyword>
<feature type="transmembrane region" description="Helical" evidence="6">
    <location>
        <begin position="116"/>
        <end position="134"/>
    </location>
</feature>
<gene>
    <name evidence="8" type="ORF">HD599_003457</name>
</gene>
<reference evidence="8 9" key="1">
    <citation type="submission" date="2020-08" db="EMBL/GenBank/DDBJ databases">
        <title>Sequencing the genomes of 1000 actinobacteria strains.</title>
        <authorList>
            <person name="Klenk H.-P."/>
        </authorList>
    </citation>
    <scope>NUCLEOTIDE SEQUENCE [LARGE SCALE GENOMIC DNA]</scope>
    <source>
        <strain evidence="8 9">DSM 105784</strain>
    </source>
</reference>
<evidence type="ECO:0000256" key="4">
    <source>
        <dbReference type="ARBA" id="ARBA00023136"/>
    </source>
</evidence>
<evidence type="ECO:0000259" key="7">
    <source>
        <dbReference type="Pfam" id="PF04932"/>
    </source>
</evidence>
<feature type="transmembrane region" description="Helical" evidence="6">
    <location>
        <begin position="203"/>
        <end position="220"/>
    </location>
</feature>
<sequence length="454" mass="47529">MTAPDPLLRRSVVGPPEHPPLDAVSFLTVFLVLLFAVPAGQSVTALGSVGSPALLWATAGGLWWCWHQLQRGSERNPGNPVRIAAFVYLAAVTVSYAGAMFRGLPSSEASPADTGLVKVFAWIGLVLLVSDGIPNYERLLTLVRRACLAAGLLGLLGLLQFATGLSLIDWLQIPGLSTNADSALQVRSGFARSSGTASHPLEYGFVLSTMMPVALTLALWDTGRPALRRWLPVLFIVLAAALAVSRSTLLGLAMGMLVLIPTWSGRMRLIALGAAGVLVAGVYLLVPGMVGTIRGLFGGEDSSTSSRIGSYDLVGQFVARSPVIGRGPGTFLPEYRILDNQLLQSAIEIGVLGIVALLALSGAAVVSGLVWRGEHRPELPRRIGHGLGAASAVGAVLLATFDVFAFPMATGIFFLVIGMAGANYRLRGTAADQTGASTPTARARPIHQRDIGSA</sequence>
<evidence type="ECO:0000256" key="3">
    <source>
        <dbReference type="ARBA" id="ARBA00022989"/>
    </source>
</evidence>
<dbReference type="EMBL" id="JACHMJ010000001">
    <property type="protein sequence ID" value="MBB5845134.1"/>
    <property type="molecule type" value="Genomic_DNA"/>
</dbReference>
<feature type="transmembrane region" description="Helical" evidence="6">
    <location>
        <begin position="266"/>
        <end position="286"/>
    </location>
</feature>
<organism evidence="8 9">
    <name type="scientific">Conyzicola lurida</name>
    <dbReference type="NCBI Taxonomy" id="1172621"/>
    <lineage>
        <taxon>Bacteria</taxon>
        <taxon>Bacillati</taxon>
        <taxon>Actinomycetota</taxon>
        <taxon>Actinomycetes</taxon>
        <taxon>Micrococcales</taxon>
        <taxon>Microbacteriaceae</taxon>
        <taxon>Conyzicola</taxon>
    </lineage>
</organism>
<feature type="region of interest" description="Disordered" evidence="5">
    <location>
        <begin position="433"/>
        <end position="454"/>
    </location>
</feature>
<feature type="transmembrane region" description="Helical" evidence="6">
    <location>
        <begin position="146"/>
        <end position="168"/>
    </location>
</feature>
<dbReference type="PANTHER" id="PTHR37422">
    <property type="entry name" value="TEICHURONIC ACID BIOSYNTHESIS PROTEIN TUAE"/>
    <property type="match status" value="1"/>
</dbReference>
<comment type="subcellular location">
    <subcellularLocation>
        <location evidence="1">Membrane</location>
        <topology evidence="1">Multi-pass membrane protein</topology>
    </subcellularLocation>
</comment>
<keyword evidence="3 6" id="KW-1133">Transmembrane helix</keyword>
<feature type="transmembrane region" description="Helical" evidence="6">
    <location>
        <begin position="45"/>
        <end position="66"/>
    </location>
</feature>
<feature type="transmembrane region" description="Helical" evidence="6">
    <location>
        <begin position="391"/>
        <end position="417"/>
    </location>
</feature>
<evidence type="ECO:0000256" key="2">
    <source>
        <dbReference type="ARBA" id="ARBA00022692"/>
    </source>
</evidence>
<dbReference type="PANTHER" id="PTHR37422:SF23">
    <property type="entry name" value="TEICHURONIC ACID BIOSYNTHESIS PROTEIN TUAE"/>
    <property type="match status" value="1"/>
</dbReference>
<dbReference type="Proteomes" id="UP000536685">
    <property type="component" value="Unassembled WGS sequence"/>
</dbReference>
<feature type="domain" description="O-antigen ligase-related" evidence="7">
    <location>
        <begin position="233"/>
        <end position="358"/>
    </location>
</feature>
<dbReference type="AlphaFoldDB" id="A0A841AS93"/>
<evidence type="ECO:0000256" key="1">
    <source>
        <dbReference type="ARBA" id="ARBA00004141"/>
    </source>
</evidence>
<comment type="caution">
    <text evidence="8">The sequence shown here is derived from an EMBL/GenBank/DDBJ whole genome shotgun (WGS) entry which is preliminary data.</text>
</comment>
<feature type="transmembrane region" description="Helical" evidence="6">
    <location>
        <begin position="346"/>
        <end position="371"/>
    </location>
</feature>
<dbReference type="InterPro" id="IPR051533">
    <property type="entry name" value="WaaL-like"/>
</dbReference>
<dbReference type="GO" id="GO:0016874">
    <property type="term" value="F:ligase activity"/>
    <property type="evidence" value="ECO:0007669"/>
    <property type="project" value="UniProtKB-KW"/>
</dbReference>
<keyword evidence="8" id="KW-0436">Ligase</keyword>
<accession>A0A841AS93</accession>
<keyword evidence="9" id="KW-1185">Reference proteome</keyword>
<evidence type="ECO:0000256" key="5">
    <source>
        <dbReference type="SAM" id="MobiDB-lite"/>
    </source>
</evidence>
<feature type="transmembrane region" description="Helical" evidence="6">
    <location>
        <begin position="232"/>
        <end position="260"/>
    </location>
</feature>
<keyword evidence="2 6" id="KW-0812">Transmembrane</keyword>
<evidence type="ECO:0000313" key="9">
    <source>
        <dbReference type="Proteomes" id="UP000536685"/>
    </source>
</evidence>
<dbReference type="GO" id="GO:0016020">
    <property type="term" value="C:membrane"/>
    <property type="evidence" value="ECO:0007669"/>
    <property type="project" value="UniProtKB-SubCell"/>
</dbReference>
<evidence type="ECO:0000256" key="6">
    <source>
        <dbReference type="SAM" id="Phobius"/>
    </source>
</evidence>
<feature type="transmembrane region" description="Helical" evidence="6">
    <location>
        <begin position="86"/>
        <end position="104"/>
    </location>
</feature>
<dbReference type="Pfam" id="PF04932">
    <property type="entry name" value="Wzy_C"/>
    <property type="match status" value="1"/>
</dbReference>
<dbReference type="InterPro" id="IPR007016">
    <property type="entry name" value="O-antigen_ligase-rel_domated"/>
</dbReference>
<proteinExistence type="predicted"/>
<evidence type="ECO:0000313" key="8">
    <source>
        <dbReference type="EMBL" id="MBB5845134.1"/>
    </source>
</evidence>
<protein>
    <submittedName>
        <fullName evidence="8">O-antigen ligase</fullName>
    </submittedName>
</protein>